<dbReference type="EMBL" id="AP029263">
    <property type="protein sequence ID" value="BFF89259.1"/>
    <property type="molecule type" value="Genomic_DNA"/>
</dbReference>
<proteinExistence type="predicted"/>
<gene>
    <name evidence="2" type="ORF">DMAD_08052</name>
</gene>
<evidence type="ECO:0008006" key="4">
    <source>
        <dbReference type="Google" id="ProtNLM"/>
    </source>
</evidence>
<accession>A0AAU9EWK4</accession>
<sequence length="95" mass="10519">MSEAFCWLLIWFYLLPYEGMCVPCSEQSTATRPNGSSSLGISCGNSTSYLHLGEFCTRDNAEDQCQPGLTCSCHKCMGCTSSGICLLDLCPYWMY</sequence>
<protein>
    <recommendedName>
        <fullName evidence="4">Neuroparsin</fullName>
    </recommendedName>
</protein>
<dbReference type="Proteomes" id="UP001500889">
    <property type="component" value="Chromosome O"/>
</dbReference>
<name>A0AAU9EWK4_DROMD</name>
<evidence type="ECO:0000313" key="3">
    <source>
        <dbReference type="Proteomes" id="UP001500889"/>
    </source>
</evidence>
<feature type="chain" id="PRO_5043795925" description="Neuroparsin" evidence="1">
    <location>
        <begin position="22"/>
        <end position="95"/>
    </location>
</feature>
<keyword evidence="1" id="KW-0732">Signal</keyword>
<keyword evidence="3" id="KW-1185">Reference proteome</keyword>
<reference evidence="2 3" key="1">
    <citation type="submission" date="2024-02" db="EMBL/GenBank/DDBJ databases">
        <title>A chromosome-level genome assembly of Drosophila madeirensis, a fruit fly species endemic to Madeira island.</title>
        <authorList>
            <person name="Tomihara K."/>
            <person name="Llopart A."/>
            <person name="Yamamoto D."/>
        </authorList>
    </citation>
    <scope>NUCLEOTIDE SEQUENCE [LARGE SCALE GENOMIC DNA]</scope>
    <source>
        <strain evidence="2 3">RF1</strain>
    </source>
</reference>
<evidence type="ECO:0000313" key="2">
    <source>
        <dbReference type="EMBL" id="BFF89259.1"/>
    </source>
</evidence>
<evidence type="ECO:0000256" key="1">
    <source>
        <dbReference type="SAM" id="SignalP"/>
    </source>
</evidence>
<dbReference type="AlphaFoldDB" id="A0AAU9EWK4"/>
<organism evidence="2 3">
    <name type="scientific">Drosophila madeirensis</name>
    <name type="common">Fruit fly</name>
    <dbReference type="NCBI Taxonomy" id="30013"/>
    <lineage>
        <taxon>Eukaryota</taxon>
        <taxon>Metazoa</taxon>
        <taxon>Ecdysozoa</taxon>
        <taxon>Arthropoda</taxon>
        <taxon>Hexapoda</taxon>
        <taxon>Insecta</taxon>
        <taxon>Pterygota</taxon>
        <taxon>Neoptera</taxon>
        <taxon>Endopterygota</taxon>
        <taxon>Diptera</taxon>
        <taxon>Brachycera</taxon>
        <taxon>Muscomorpha</taxon>
        <taxon>Ephydroidea</taxon>
        <taxon>Drosophilidae</taxon>
        <taxon>Drosophila</taxon>
        <taxon>Sophophora</taxon>
    </lineage>
</organism>
<feature type="signal peptide" evidence="1">
    <location>
        <begin position="1"/>
        <end position="21"/>
    </location>
</feature>